<dbReference type="EMBL" id="BT055547">
    <property type="protein sequence ID" value="ACL54154.1"/>
    <property type="molecule type" value="mRNA"/>
</dbReference>
<keyword evidence="2" id="KW-0472">Membrane</keyword>
<sequence length="284" mass="29278">MYNGGGGAGTTPAAAPACVADDGGACGCGANLSARSSCSSRCSRRFSSVSDSQQRFSSSQSTSVCFSFVLARLFWNHTSTCRGLSFSCFANATFCFIYCTIYMCVAVVIISHVRSQCRLVIHRGVVLGKASAAGAAAVLWCGFRVLCSLKRSSRSADCSLVSLSFFRVLPSSSSSSAPAQARGNAAVDDARSPSASSTRSLFTPATDSDDTLCAAPPPPDPVAVASSGKLSVSDGSSGCGDGSRTSLLSRRLIPPWRAAPEAPPLPLPRDRPSARPASSRCTSS</sequence>
<reference evidence="3" key="2">
    <citation type="submission" date="2012-06" db="EMBL/GenBank/DDBJ databases">
        <authorList>
            <person name="Yu Y."/>
            <person name="Currie J."/>
            <person name="Lomeli R."/>
            <person name="Angelova A."/>
            <person name="Collura K."/>
            <person name="Wissotski M."/>
            <person name="Campos D."/>
            <person name="Kudrna D."/>
            <person name="Golser W."/>
            <person name="Ashely E."/>
            <person name="Descour A."/>
            <person name="Fernandes J."/>
            <person name="Soderlund C."/>
            <person name="Walbot V."/>
        </authorList>
    </citation>
    <scope>NUCLEOTIDE SEQUENCE</scope>
    <source>
        <strain evidence="3">B73</strain>
    </source>
</reference>
<feature type="transmembrane region" description="Helical" evidence="2">
    <location>
        <begin position="125"/>
        <end position="146"/>
    </location>
</feature>
<evidence type="ECO:0000256" key="2">
    <source>
        <dbReference type="SAM" id="Phobius"/>
    </source>
</evidence>
<dbReference type="AlphaFoldDB" id="B8A1V5"/>
<proteinExistence type="evidence at transcript level"/>
<feature type="region of interest" description="Disordered" evidence="1">
    <location>
        <begin position="170"/>
        <end position="284"/>
    </location>
</feature>
<keyword evidence="2" id="KW-1133">Transmembrane helix</keyword>
<feature type="compositionally biased region" description="Polar residues" evidence="1">
    <location>
        <begin position="193"/>
        <end position="206"/>
    </location>
</feature>
<organism evidence="3">
    <name type="scientific">Zea mays</name>
    <name type="common">Maize</name>
    <dbReference type="NCBI Taxonomy" id="4577"/>
    <lineage>
        <taxon>Eukaryota</taxon>
        <taxon>Viridiplantae</taxon>
        <taxon>Streptophyta</taxon>
        <taxon>Embryophyta</taxon>
        <taxon>Tracheophyta</taxon>
        <taxon>Spermatophyta</taxon>
        <taxon>Magnoliopsida</taxon>
        <taxon>Liliopsida</taxon>
        <taxon>Poales</taxon>
        <taxon>Poaceae</taxon>
        <taxon>PACMAD clade</taxon>
        <taxon>Panicoideae</taxon>
        <taxon>Andropogonodae</taxon>
        <taxon>Andropogoneae</taxon>
        <taxon>Tripsacinae</taxon>
        <taxon>Zea</taxon>
    </lineage>
</organism>
<protein>
    <submittedName>
        <fullName evidence="3">Uncharacterized protein</fullName>
    </submittedName>
</protein>
<keyword evidence="2" id="KW-0812">Transmembrane</keyword>
<reference evidence="3" key="1">
    <citation type="journal article" date="2009" name="PLoS Genet.">
        <title>Sequencing, mapping, and analysis of 27,455 maize full-length cDNAs.</title>
        <authorList>
            <person name="Soderlund C."/>
            <person name="Descour A."/>
            <person name="Kudrna D."/>
            <person name="Bomhoff M."/>
            <person name="Boyd L."/>
            <person name="Currie J."/>
            <person name="Angelova A."/>
            <person name="Collura K."/>
            <person name="Wissotski M."/>
            <person name="Ashley E."/>
            <person name="Morrow D."/>
            <person name="Fernandes J."/>
            <person name="Walbot V."/>
            <person name="Yu Y."/>
        </authorList>
    </citation>
    <scope>NUCLEOTIDE SEQUENCE</scope>
    <source>
        <strain evidence="3">B73</strain>
    </source>
</reference>
<feature type="transmembrane region" description="Helical" evidence="2">
    <location>
        <begin position="89"/>
        <end position="113"/>
    </location>
</feature>
<accession>B8A1V5</accession>
<evidence type="ECO:0000313" key="3">
    <source>
        <dbReference type="EMBL" id="ACL54154.1"/>
    </source>
</evidence>
<feature type="compositionally biased region" description="Low complexity" evidence="1">
    <location>
        <begin position="170"/>
        <end position="179"/>
    </location>
</feature>
<name>B8A1V5_MAIZE</name>
<evidence type="ECO:0000256" key="1">
    <source>
        <dbReference type="SAM" id="MobiDB-lite"/>
    </source>
</evidence>
<feature type="compositionally biased region" description="Low complexity" evidence="1">
    <location>
        <begin position="274"/>
        <end position="284"/>
    </location>
</feature>
<feature type="compositionally biased region" description="Low complexity" evidence="1">
    <location>
        <begin position="222"/>
        <end position="236"/>
    </location>
</feature>